<feature type="non-terminal residue" evidence="3">
    <location>
        <position position="1"/>
    </location>
</feature>
<dbReference type="Pfam" id="PF12777">
    <property type="entry name" value="MT"/>
    <property type="match status" value="1"/>
</dbReference>
<evidence type="ECO:0000256" key="1">
    <source>
        <dbReference type="SAM" id="Coils"/>
    </source>
</evidence>
<name>A0A146KEE8_9EUKA</name>
<accession>A0A146KEE8</accession>
<dbReference type="GO" id="GO:0045505">
    <property type="term" value="F:dynein intermediate chain binding"/>
    <property type="evidence" value="ECO:0007669"/>
    <property type="project" value="InterPro"/>
</dbReference>
<evidence type="ECO:0000313" key="3">
    <source>
        <dbReference type="EMBL" id="JAP93876.1"/>
    </source>
</evidence>
<dbReference type="Gene3D" id="3.40.50.300">
    <property type="entry name" value="P-loop containing nucleotide triphosphate hydrolases"/>
    <property type="match status" value="1"/>
</dbReference>
<feature type="coiled-coil region" evidence="1">
    <location>
        <begin position="809"/>
        <end position="849"/>
    </location>
</feature>
<sequence length="1565" mass="183799">LSLVKTACIHLNYKFVNFDNMQLDNSIPLDLILINIIQEQLKTILANLKHNEEIKIQVLIIPPQYLQNEKSKNLLVEIIEQDFQVPQIYDEQLIEECRLIYDLESITPSLQIQQILQRICLMCIKFFIFSSIQNQQQLLDRIKHKLFVEKQRKWQLSSVVNEGYTNIFRDSKFIQYKELFETNKELIINTFKYLVQQLMTSSILTFAYSNPMFFQEFLEKTFKIFNQKDIEISKEISDLQMALQIFNETKEKIMKMQTEIKELQPSFTLKQTEIKELLLKNETYKKKAEDLQTIVQQEKNQCQVQLSHLEYEKKIADNDLREIEPIMQKAEEDLKQLSRNDAAEIGAVQNPSATILIISQVLCLLLNEPTQWNNAKIVFSKGDFLSRLLKLNPKEIQQKQFKQFKSLTESSDFDVQKITAVSKAAGTLAQWAVTFAQYAEIQEKSEPRIKKVQQLQIQYDTQQENIRAKVKDLSDIQQEIDNYNSIINDNQRQANVLEKQINRLEKELKQSQTIDSLLKNSINDWKQQLITYQIQKKQLLSLSMLSVSYLQFALNQCQCQKNTQVLFEMITKHTNIDLVHSIEETILNFLISKEKLIELTKYSSNDSQTALSLVLAYVFDENSYIIDPQQQFLSYCQQALKNKLNSIEVNEKLKEQIIKSINNGETLLINCKINDLPQFVIKLNKQLKISIDTFVAEPQEIDVDGVKIETNGKFQLLLVDSTTKYDEINSDILSSRTIISFEKQKESIQSQLISVITEVQAAHLKEKYKELIANKSKISFEAKRNEQYIIRQLEKLNGDQEETNLNKMVKDLSETVQKQRDLINNLQEIDKVEQQLYQEQQKYQDSAEQLTKFYQSLNLIGGINLNLFINYVKCFYQNGIEEIKNYVLRNFEGVQIQKLFLKNEFQLNIELEAVNKKILNQIQYLLLQNGTYSVAKGDEIQTFNYKIPSDFKVDLELFRMKSENISKSQLLKRALMVTILYKGIFKTVDNSEFKPAEDSLFTQFSSQLECQYGDSDVQFQRAICNAISMNFQKLLLPLIAQKNEKMLEIFVDRIDAEFRMSETFKQQFTLLLKKFIGIEIYYQYNRDNSATLFGLLQQFNVVQLICTDQDVYDVIESCRLEFDQKNVLSYYNGVQSDSSTILVVHTFQPVSVPYFKLIYISQEHQQQYPTFQVFQTTNFSKLTEIYVQKLKMQLKTIFNRDLVIDHHLKSLIQMIQNVSAMKTVKKINIQEIKNVFALLKDQFILQQIQKTDLDLRKCIDNLQYIAFNQTDRKAVQFYSQQKNDFVEQKIDLFETTRFNQLFEREPIVESIKIPTIEEPTLVQQFFINELRFLQKNFNPFQANYILNNLSSNVIKMKFIPHPQQLLNSLLLQSVQNFGGSVCDYQLVLGSQFKNDQDFILEVETKNCYFDDQVLKRSYQITETKQLRVAAQRLFKRRVLNLPIYQLIDQESTKDPERHQQSTMESEFTDLFFDQKRLNEQNQLKQLVDQKFGSKFSPQLKKLSAYSQNGYNEQKYERRLNQFLTTGLGGVFKENLQQITMKRGNEEIWKFDVSCDGDLQGGWFEV</sequence>
<feature type="coiled-coil region" evidence="1">
    <location>
        <begin position="274"/>
        <end position="340"/>
    </location>
</feature>
<feature type="coiled-coil region" evidence="1">
    <location>
        <begin position="452"/>
        <end position="514"/>
    </location>
</feature>
<reference evidence="3" key="1">
    <citation type="submission" date="2015-07" db="EMBL/GenBank/DDBJ databases">
        <title>Adaptation to a free-living lifestyle via gene acquisitions in the diplomonad Trepomonas sp. PC1.</title>
        <authorList>
            <person name="Xu F."/>
            <person name="Jerlstrom-Hultqvist J."/>
            <person name="Kolisko M."/>
            <person name="Simpson A.G.B."/>
            <person name="Roger A.J."/>
            <person name="Svard S.G."/>
            <person name="Andersson J.O."/>
        </authorList>
    </citation>
    <scope>NUCLEOTIDE SEQUENCE</scope>
    <source>
        <strain evidence="3">PC1</strain>
    </source>
</reference>
<dbReference type="EMBL" id="GDID01002730">
    <property type="protein sequence ID" value="JAP93876.1"/>
    <property type="molecule type" value="Transcribed_RNA"/>
</dbReference>
<dbReference type="InterPro" id="IPR027417">
    <property type="entry name" value="P-loop_NTPase"/>
</dbReference>
<proteinExistence type="predicted"/>
<dbReference type="InterPro" id="IPR026983">
    <property type="entry name" value="DHC"/>
</dbReference>
<dbReference type="PANTHER" id="PTHR45703:SF36">
    <property type="entry name" value="DYNEIN HEAVY CHAIN, CYTOPLASMIC"/>
    <property type="match status" value="1"/>
</dbReference>
<evidence type="ECO:0000259" key="2">
    <source>
        <dbReference type="Pfam" id="PF12777"/>
    </source>
</evidence>
<dbReference type="GO" id="GO:0030286">
    <property type="term" value="C:dynein complex"/>
    <property type="evidence" value="ECO:0007669"/>
    <property type="project" value="InterPro"/>
</dbReference>
<dbReference type="GO" id="GO:0051959">
    <property type="term" value="F:dynein light intermediate chain binding"/>
    <property type="evidence" value="ECO:0007669"/>
    <property type="project" value="InterPro"/>
</dbReference>
<protein>
    <submittedName>
        <fullName evidence="3">Dynein heavy chain</fullName>
    </submittedName>
</protein>
<dbReference type="InterPro" id="IPR024743">
    <property type="entry name" value="Dynein_HC_stalk"/>
</dbReference>
<keyword evidence="1" id="KW-0175">Coiled coil</keyword>
<dbReference type="GO" id="GO:0007018">
    <property type="term" value="P:microtubule-based movement"/>
    <property type="evidence" value="ECO:0007669"/>
    <property type="project" value="InterPro"/>
</dbReference>
<organism evidence="3">
    <name type="scientific">Trepomonas sp. PC1</name>
    <dbReference type="NCBI Taxonomy" id="1076344"/>
    <lineage>
        <taxon>Eukaryota</taxon>
        <taxon>Metamonada</taxon>
        <taxon>Diplomonadida</taxon>
        <taxon>Hexamitidae</taxon>
        <taxon>Hexamitinae</taxon>
        <taxon>Trepomonas</taxon>
    </lineage>
</organism>
<dbReference type="PANTHER" id="PTHR45703">
    <property type="entry name" value="DYNEIN HEAVY CHAIN"/>
    <property type="match status" value="1"/>
</dbReference>
<feature type="domain" description="Dynein heavy chain coiled coil stalk" evidence="2">
    <location>
        <begin position="287"/>
        <end position="486"/>
    </location>
</feature>
<gene>
    <name evidence="3" type="ORF">TPC1_13662</name>
</gene>
<dbReference type="Gene3D" id="1.20.920.20">
    <property type="match status" value="1"/>
</dbReference>